<name>A0AAJ1QHU4_9FLAO</name>
<gene>
    <name evidence="2" type="ORF">HX001_17085</name>
</gene>
<evidence type="ECO:0000256" key="1">
    <source>
        <dbReference type="SAM" id="MobiDB-lite"/>
    </source>
</evidence>
<organism evidence="2 3">
    <name type="scientific">Empedobacter brevis</name>
    <dbReference type="NCBI Taxonomy" id="247"/>
    <lineage>
        <taxon>Bacteria</taxon>
        <taxon>Pseudomonadati</taxon>
        <taxon>Bacteroidota</taxon>
        <taxon>Flavobacteriia</taxon>
        <taxon>Flavobacteriales</taxon>
        <taxon>Weeksellaceae</taxon>
        <taxon>Empedobacter</taxon>
    </lineage>
</organism>
<feature type="compositionally biased region" description="Basic and acidic residues" evidence="1">
    <location>
        <begin position="139"/>
        <end position="164"/>
    </location>
</feature>
<reference evidence="2" key="1">
    <citation type="submission" date="2020-06" db="EMBL/GenBank/DDBJ databases">
        <authorList>
            <person name="Dong N."/>
        </authorList>
    </citation>
    <scope>NUCLEOTIDE SEQUENCE</scope>
    <source>
        <strain evidence="2">R655-4</strain>
    </source>
</reference>
<evidence type="ECO:0000313" key="3">
    <source>
        <dbReference type="Proteomes" id="UP001170959"/>
    </source>
</evidence>
<proteinExistence type="predicted"/>
<dbReference type="Proteomes" id="UP001170959">
    <property type="component" value="Unassembled WGS sequence"/>
</dbReference>
<comment type="caution">
    <text evidence="2">The sequence shown here is derived from an EMBL/GenBank/DDBJ whole genome shotgun (WGS) entry which is preliminary data.</text>
</comment>
<feature type="compositionally biased region" description="Basic and acidic residues" evidence="1">
    <location>
        <begin position="60"/>
        <end position="97"/>
    </location>
</feature>
<dbReference type="AlphaFoldDB" id="A0AAJ1QHU4"/>
<reference evidence="2" key="2">
    <citation type="journal article" date="2022" name="Sci. Total Environ.">
        <title>Prevalence, transmission, and molecular epidemiology of tet(X)-positive bacteria among humans, animals, and environmental niches in China: An epidemiological, and genomic-based study.</title>
        <authorList>
            <person name="Dong N."/>
            <person name="Zeng Y."/>
            <person name="Cai C."/>
            <person name="Sun C."/>
            <person name="Lu J."/>
            <person name="Liu C."/>
            <person name="Zhou H."/>
            <person name="Sun Q."/>
            <person name="Shu L."/>
            <person name="Wang H."/>
            <person name="Wang Y."/>
            <person name="Wang S."/>
            <person name="Wu C."/>
            <person name="Chan E.W."/>
            <person name="Chen G."/>
            <person name="Shen Z."/>
            <person name="Chen S."/>
            <person name="Zhang R."/>
        </authorList>
    </citation>
    <scope>NUCLEOTIDE SEQUENCE</scope>
    <source>
        <strain evidence="2">R655-4</strain>
    </source>
</reference>
<feature type="compositionally biased region" description="Basic and acidic residues" evidence="1">
    <location>
        <begin position="105"/>
        <end position="126"/>
    </location>
</feature>
<evidence type="ECO:0000313" key="2">
    <source>
        <dbReference type="EMBL" id="MDM1074202.1"/>
    </source>
</evidence>
<feature type="region of interest" description="Disordered" evidence="1">
    <location>
        <begin position="60"/>
        <end position="164"/>
    </location>
</feature>
<accession>A0AAJ1QHU4</accession>
<dbReference type="RefSeq" id="WP_286494438.1">
    <property type="nucleotide sequence ID" value="NZ_JACAGJ010000012.1"/>
</dbReference>
<protein>
    <submittedName>
        <fullName evidence="2">Uncharacterized protein</fullName>
    </submittedName>
</protein>
<sequence>MSQKNITREELAAKAREMMKAHGLEEIFVCSDKQGFTEKERANDHSRYLSDKTVHRFTSDSVLIHEEGKKEPVNEAKETKTDEERQQLAQRYEELFGKKPNHMTGVEKLKSQIQEKETELASKSEETIQNTTQAPELPLDQKPEDAKEQSEQKSEENPAEEKED</sequence>
<dbReference type="EMBL" id="JACAGJ010000012">
    <property type="protein sequence ID" value="MDM1074202.1"/>
    <property type="molecule type" value="Genomic_DNA"/>
</dbReference>